<comment type="caution">
    <text evidence="2">The sequence shown here is derived from an EMBL/GenBank/DDBJ whole genome shotgun (WGS) entry which is preliminary data.</text>
</comment>
<protein>
    <submittedName>
        <fullName evidence="2">Gamma-glutamylputrescine oxidoreductase</fullName>
    </submittedName>
</protein>
<dbReference type="PANTHER" id="PTHR13847">
    <property type="entry name" value="SARCOSINE DEHYDROGENASE-RELATED"/>
    <property type="match status" value="1"/>
</dbReference>
<evidence type="ECO:0000259" key="1">
    <source>
        <dbReference type="Pfam" id="PF01266"/>
    </source>
</evidence>
<reference evidence="2" key="1">
    <citation type="journal article" date="2014" name="PLoS Genet.">
        <title>Signature Gene Expression Reveals Novel Clues to the Molecular Mechanisms of Dimorphic Transition in Penicillium marneffei.</title>
        <authorList>
            <person name="Yang E."/>
            <person name="Wang G."/>
            <person name="Cai J."/>
            <person name="Woo P.C."/>
            <person name="Lau S.K."/>
            <person name="Yuen K.-Y."/>
            <person name="Chow W.-N."/>
            <person name="Lin X."/>
        </authorList>
    </citation>
    <scope>NUCLEOTIDE SEQUENCE [LARGE SCALE GENOMIC DNA]</scope>
    <source>
        <strain evidence="2">PM1</strain>
    </source>
</reference>
<dbReference type="EMBL" id="JPOX01000009">
    <property type="protein sequence ID" value="KFX49719.1"/>
    <property type="molecule type" value="Genomic_DNA"/>
</dbReference>
<dbReference type="Gene3D" id="3.50.50.60">
    <property type="entry name" value="FAD/NAD(P)-binding domain"/>
    <property type="match status" value="1"/>
</dbReference>
<dbReference type="AlphaFoldDB" id="A0A093VI95"/>
<dbReference type="InterPro" id="IPR036188">
    <property type="entry name" value="FAD/NAD-bd_sf"/>
</dbReference>
<dbReference type="HOGENOM" id="CLU_022730_0_1_1"/>
<feature type="domain" description="FAD dependent oxidoreductase" evidence="1">
    <location>
        <begin position="37"/>
        <end position="427"/>
    </location>
</feature>
<dbReference type="Pfam" id="PF01266">
    <property type="entry name" value="DAO"/>
    <property type="match status" value="1"/>
</dbReference>
<sequence>MEKQFLPPRTSTLPFWLTDRSPLDQTRSTPDLPSDSDIVIIGAGYAGISLAYHLLKSASEAGSQDVPSITILEARTICSGATGRNGGHVRPDTYSLIPLYIRRHGLAAAAEVAEFELSHIKAIQDVIRSEKIEDCDFLLTRNMNVYLDQNRGNETKRAIEELRDQGCSFVDDIFVVSDKDAEAISGVKGAKTAFSFTAGSIWPYKFIMGLLRAILKIGGDRVNIQTTTPVTSVSQSADGVNIVTTPRGDIRAKKVIHTTNAYTFGLLPEYAPAIIPAKGIVAHISVPDGQKPPLLSQTYILRPDAGDGADYMIVRPDGSIIIGGAHQIHTFPEKGAQGNTEWFGNIDDASLIESTKDYWDGYMQRYFAGWEDTGAKVEELWTGIMGYSSDSAPHIGPIPSRDNQFIAAGFNGHGMPVIFLSTKGLADMILHNAPFEQSAIPRIFKTSSDRLETARTGKEGGDILHTQE</sequence>
<accession>A0A093VI95</accession>
<dbReference type="Gene3D" id="3.30.9.10">
    <property type="entry name" value="D-Amino Acid Oxidase, subunit A, domain 2"/>
    <property type="match status" value="1"/>
</dbReference>
<dbReference type="GO" id="GO:0005737">
    <property type="term" value="C:cytoplasm"/>
    <property type="evidence" value="ECO:0007669"/>
    <property type="project" value="TreeGrafter"/>
</dbReference>
<dbReference type="InterPro" id="IPR006076">
    <property type="entry name" value="FAD-dep_OxRdtase"/>
</dbReference>
<evidence type="ECO:0000313" key="2">
    <source>
        <dbReference type="EMBL" id="KFX49719.1"/>
    </source>
</evidence>
<gene>
    <name evidence="2" type="ORF">GQ26_0092910</name>
</gene>
<proteinExistence type="predicted"/>
<name>A0A093VI95_TALMA</name>
<dbReference type="SUPFAM" id="SSF51905">
    <property type="entry name" value="FAD/NAD(P)-binding domain"/>
    <property type="match status" value="1"/>
</dbReference>
<organism evidence="2">
    <name type="scientific">Talaromyces marneffei PM1</name>
    <dbReference type="NCBI Taxonomy" id="1077442"/>
    <lineage>
        <taxon>Eukaryota</taxon>
        <taxon>Fungi</taxon>
        <taxon>Dikarya</taxon>
        <taxon>Ascomycota</taxon>
        <taxon>Pezizomycotina</taxon>
        <taxon>Eurotiomycetes</taxon>
        <taxon>Eurotiomycetidae</taxon>
        <taxon>Eurotiales</taxon>
        <taxon>Trichocomaceae</taxon>
        <taxon>Talaromyces</taxon>
        <taxon>Talaromyces sect. Talaromyces</taxon>
    </lineage>
</organism>
<dbReference type="PANTHER" id="PTHR13847:SF279">
    <property type="entry name" value="FAD DEPENDENT OXIDOREDUCTASE DOMAIN-CONTAINING PROTEIN-RELATED"/>
    <property type="match status" value="1"/>
</dbReference>
<dbReference type="eggNOG" id="ENOG502S0HA">
    <property type="taxonomic scope" value="Eukaryota"/>
</dbReference>